<dbReference type="GO" id="GO:0005737">
    <property type="term" value="C:cytoplasm"/>
    <property type="evidence" value="ECO:0007669"/>
    <property type="project" value="TreeGrafter"/>
</dbReference>
<dbReference type="AlphaFoldDB" id="A0A897N0T2"/>
<feature type="domain" description="MOFRL-associated" evidence="2">
    <location>
        <begin position="21"/>
        <end position="259"/>
    </location>
</feature>
<dbReference type="InterPro" id="IPR037035">
    <property type="entry name" value="GK-like_C_sf"/>
</dbReference>
<dbReference type="Pfam" id="PF05161">
    <property type="entry name" value="MOFRL"/>
    <property type="match status" value="1"/>
</dbReference>
<dbReference type="Gene3D" id="3.40.50.10180">
    <property type="entry name" value="Glycerate kinase, MOFRL-like N-terminal domain"/>
    <property type="match status" value="1"/>
</dbReference>
<dbReference type="PANTHER" id="PTHR12227:SF0">
    <property type="entry name" value="GLYCERATE KINASE"/>
    <property type="match status" value="1"/>
</dbReference>
<reference evidence="3" key="1">
    <citation type="submission" date="2020-11" db="EMBL/GenBank/DDBJ databases">
        <title>Carbohydrate-dependent, anaerobic sulfur respiration: A novel catabolism in halophilic archaea.</title>
        <authorList>
            <person name="Sorokin D.Y."/>
            <person name="Messina E."/>
            <person name="Smedile F."/>
            <person name="La Cono V."/>
            <person name="Hallsworth J.E."/>
            <person name="Yakimov M.M."/>
        </authorList>
    </citation>
    <scope>NUCLEOTIDE SEQUENCE</scope>
    <source>
        <strain evidence="3">AArc-S</strain>
    </source>
</reference>
<evidence type="ECO:0000259" key="1">
    <source>
        <dbReference type="Pfam" id="PF05161"/>
    </source>
</evidence>
<dbReference type="RefSeq" id="WP_238478308.1">
    <property type="nucleotide sequence ID" value="NZ_CP064786.1"/>
</dbReference>
<protein>
    <submittedName>
        <fullName evidence="3">Glycerate kinase</fullName>
    </submittedName>
</protein>
<dbReference type="GeneID" id="70686476"/>
<gene>
    <name evidence="3" type="primary">gckA</name>
    <name evidence="3" type="ORF">AArcS_3098</name>
</gene>
<keyword evidence="4" id="KW-1185">Reference proteome</keyword>
<keyword evidence="3" id="KW-0808">Transferase</keyword>
<evidence type="ECO:0000313" key="3">
    <source>
        <dbReference type="EMBL" id="QSG04285.1"/>
    </source>
</evidence>
<dbReference type="GO" id="GO:0008887">
    <property type="term" value="F:glycerate kinase activity"/>
    <property type="evidence" value="ECO:0007669"/>
    <property type="project" value="InterPro"/>
</dbReference>
<dbReference type="SUPFAM" id="SSF82544">
    <property type="entry name" value="GckA/TtuD-like"/>
    <property type="match status" value="1"/>
</dbReference>
<organism evidence="3 4">
    <name type="scientific">Natranaeroarchaeum sulfidigenes</name>
    <dbReference type="NCBI Taxonomy" id="2784880"/>
    <lineage>
        <taxon>Archaea</taxon>
        <taxon>Methanobacteriati</taxon>
        <taxon>Methanobacteriota</taxon>
        <taxon>Stenosarchaea group</taxon>
        <taxon>Halobacteria</taxon>
        <taxon>Halobacteriales</taxon>
        <taxon>Natronoarchaeaceae</taxon>
        <taxon>Natranaeroarchaeum</taxon>
    </lineage>
</organism>
<keyword evidence="3" id="KW-0418">Kinase</keyword>
<dbReference type="InterPro" id="IPR007835">
    <property type="entry name" value="MOFRL"/>
</dbReference>
<sequence length="452" mass="46424">MSFTFADEDRLARTPAHELALSCLTAGIEAATPRTAVDRTVSLEGGQLVVLPTGRSPGQRYDLDAYDDVYVLGGGNAAAHLASALEDVLGERISGGVVVTDDPTPTEHVDVLPGDHPVPSERGVESTRRLLDTAAHAEENDLVLAGFTGGGSALLPAPAGDLMLSDLQETTDVLLASGATIDEINAVRKHCSAIKGGRLARRVAPATVVGLVISDVIGDDLSVIASGPLAPDPTSYGDALAVLDRYDVDVPAAVRSHLQRGRDGEFAETPRSDDPAFERVDTHVLASGTDALDAARDVAEERGYNGVILSARVRGEASEAAKTHVAIAEECRATGNPISPPAVFLSGGETTVTLGDDHGAGGPNQEFALSAACELDESGIVVASVDTDGIDGTTDAAGAIVDAETVDPGKGLAALDRNDASPLLDEAGALIRTGASGTNVNDLRVLVVEERS</sequence>
<dbReference type="KEGG" id="hara:AArcS_3098"/>
<dbReference type="PANTHER" id="PTHR12227">
    <property type="entry name" value="GLYCERATE KINASE"/>
    <property type="match status" value="1"/>
</dbReference>
<dbReference type="InterPro" id="IPR039760">
    <property type="entry name" value="MOFRL_protein"/>
</dbReference>
<feature type="domain" description="MOFRL" evidence="1">
    <location>
        <begin position="343"/>
        <end position="442"/>
    </location>
</feature>
<dbReference type="Gene3D" id="3.40.1480.10">
    <property type="entry name" value="MOFRL domain"/>
    <property type="match status" value="1"/>
</dbReference>
<dbReference type="InterPro" id="IPR025286">
    <property type="entry name" value="MOFRL_assoc_dom"/>
</dbReference>
<evidence type="ECO:0000313" key="4">
    <source>
        <dbReference type="Proteomes" id="UP000663586"/>
    </source>
</evidence>
<dbReference type="Pfam" id="PF13660">
    <property type="entry name" value="DUF4147"/>
    <property type="match status" value="1"/>
</dbReference>
<proteinExistence type="predicted"/>
<name>A0A897N0T2_9EURY</name>
<dbReference type="Proteomes" id="UP000663586">
    <property type="component" value="Chromosome"/>
</dbReference>
<evidence type="ECO:0000259" key="2">
    <source>
        <dbReference type="Pfam" id="PF13660"/>
    </source>
</evidence>
<dbReference type="InterPro" id="IPR038614">
    <property type="entry name" value="GK_N_sf"/>
</dbReference>
<accession>A0A897N0T2</accession>
<dbReference type="EMBL" id="CP064786">
    <property type="protein sequence ID" value="QSG04285.1"/>
    <property type="molecule type" value="Genomic_DNA"/>
</dbReference>